<evidence type="ECO:0000313" key="18">
    <source>
        <dbReference type="EMBL" id="ALB24761.1"/>
    </source>
</evidence>
<keyword evidence="6 15" id="KW-1133">Transmembrane helix</keyword>
<feature type="region of interest" description="Disordered" evidence="14">
    <location>
        <begin position="208"/>
        <end position="228"/>
    </location>
</feature>
<dbReference type="GO" id="GO:0005886">
    <property type="term" value="C:plasma membrane"/>
    <property type="evidence" value="ECO:0007669"/>
    <property type="project" value="UniProtKB-SubCell"/>
</dbReference>
<dbReference type="InterPro" id="IPR015468">
    <property type="entry name" value="CD8_asu"/>
</dbReference>
<dbReference type="SMR" id="A0A2D0UXM2"/>
<comment type="subcellular location">
    <subcellularLocation>
        <location evidence="1">Cell membrane</location>
        <topology evidence="1">Single-pass type I membrane protein</topology>
    </subcellularLocation>
</comment>
<keyword evidence="9" id="KW-0564">Palmitate</keyword>
<dbReference type="Gene3D" id="2.60.40.10">
    <property type="entry name" value="Immunoglobulins"/>
    <property type="match status" value="1"/>
</dbReference>
<feature type="signal peptide" evidence="16">
    <location>
        <begin position="1"/>
        <end position="20"/>
    </location>
</feature>
<evidence type="ECO:0000256" key="5">
    <source>
        <dbReference type="ARBA" id="ARBA00022859"/>
    </source>
</evidence>
<evidence type="ECO:0000256" key="9">
    <source>
        <dbReference type="ARBA" id="ARBA00023139"/>
    </source>
</evidence>
<organism evidence="18">
    <name type="scientific">Larimichthys crocea</name>
    <name type="common">Large yellow croaker</name>
    <name type="synonym">Pseudosciaena crocea</name>
    <dbReference type="NCBI Taxonomy" id="215358"/>
    <lineage>
        <taxon>Eukaryota</taxon>
        <taxon>Metazoa</taxon>
        <taxon>Chordata</taxon>
        <taxon>Craniata</taxon>
        <taxon>Vertebrata</taxon>
        <taxon>Euteleostomi</taxon>
        <taxon>Actinopterygii</taxon>
        <taxon>Neopterygii</taxon>
        <taxon>Teleostei</taxon>
        <taxon>Neoteleostei</taxon>
        <taxon>Acanthomorphata</taxon>
        <taxon>Eupercaria</taxon>
        <taxon>Sciaenidae</taxon>
        <taxon>Larimichthys</taxon>
    </lineage>
</organism>
<evidence type="ECO:0000259" key="17">
    <source>
        <dbReference type="PROSITE" id="PS50835"/>
    </source>
</evidence>
<evidence type="ECO:0000256" key="4">
    <source>
        <dbReference type="ARBA" id="ARBA00022729"/>
    </source>
</evidence>
<dbReference type="PROSITE" id="PS50835">
    <property type="entry name" value="IG_LIKE"/>
    <property type="match status" value="1"/>
</dbReference>
<keyword evidence="4 16" id="KW-0732">Signal</keyword>
<keyword evidence="3 15" id="KW-0812">Transmembrane</keyword>
<evidence type="ECO:0000256" key="12">
    <source>
        <dbReference type="ARBA" id="ARBA00023288"/>
    </source>
</evidence>
<evidence type="ECO:0000256" key="3">
    <source>
        <dbReference type="ARBA" id="ARBA00022692"/>
    </source>
</evidence>
<keyword evidence="8 15" id="KW-0472">Membrane</keyword>
<dbReference type="EMBL" id="KP099055">
    <property type="protein sequence ID" value="ALB24761.1"/>
    <property type="molecule type" value="mRNA"/>
</dbReference>
<keyword evidence="7" id="KW-1064">Adaptive immunity</keyword>
<evidence type="ECO:0000256" key="6">
    <source>
        <dbReference type="ARBA" id="ARBA00022989"/>
    </source>
</evidence>
<keyword evidence="12" id="KW-0449">Lipoprotein</keyword>
<evidence type="ECO:0000256" key="13">
    <source>
        <dbReference type="ARBA" id="ARBA00023319"/>
    </source>
</evidence>
<dbReference type="PANTHER" id="PTHR10441">
    <property type="entry name" value="CD8 ALPHA CHAIN"/>
    <property type="match status" value="1"/>
</dbReference>
<dbReference type="GO" id="GO:0002250">
    <property type="term" value="P:adaptive immune response"/>
    <property type="evidence" value="ECO:0007669"/>
    <property type="project" value="UniProtKB-KW"/>
</dbReference>
<dbReference type="InterPro" id="IPR036179">
    <property type="entry name" value="Ig-like_dom_sf"/>
</dbReference>
<keyword evidence="11" id="KW-0325">Glycoprotein</keyword>
<evidence type="ECO:0000256" key="11">
    <source>
        <dbReference type="ARBA" id="ARBA00023180"/>
    </source>
</evidence>
<evidence type="ECO:0000256" key="1">
    <source>
        <dbReference type="ARBA" id="ARBA00004251"/>
    </source>
</evidence>
<keyword evidence="5" id="KW-0391">Immunity</keyword>
<name>A0A2D0UXM2_LARCR</name>
<feature type="chain" id="PRO_5013924575" evidence="16">
    <location>
        <begin position="21"/>
        <end position="228"/>
    </location>
</feature>
<evidence type="ECO:0000256" key="7">
    <source>
        <dbReference type="ARBA" id="ARBA00023130"/>
    </source>
</evidence>
<sequence>MDQKWIHILVILVFCQKMTAGDVDKKTIKEGEPADIKCEVIEKGTLIVWFRVLDKSGMEFIASFSSAGLKKQTQTSPSSEFIYTRSQQHIVTLKSFNRDKDSGLYSCASLYRGTELKFGPVIQLVGEKVEVAPPIITTTTKQDLCTTAAPCVCDSNNIQGGTSPSGPSMSCTPLILWPLVSGCGLLLLLLITTALYCNKVRTKRCPHHYKRKPRNTAPGKQVTTNRHI</sequence>
<dbReference type="AlphaFoldDB" id="A0A2D0UXM2"/>
<evidence type="ECO:0000256" key="10">
    <source>
        <dbReference type="ARBA" id="ARBA00023157"/>
    </source>
</evidence>
<feature type="transmembrane region" description="Helical" evidence="15">
    <location>
        <begin position="174"/>
        <end position="197"/>
    </location>
</feature>
<evidence type="ECO:0000256" key="8">
    <source>
        <dbReference type="ARBA" id="ARBA00023136"/>
    </source>
</evidence>
<dbReference type="InterPro" id="IPR013783">
    <property type="entry name" value="Ig-like_fold"/>
</dbReference>
<keyword evidence="13" id="KW-0393">Immunoglobulin domain</keyword>
<evidence type="ECO:0000256" key="15">
    <source>
        <dbReference type="SAM" id="Phobius"/>
    </source>
</evidence>
<protein>
    <submittedName>
        <fullName evidence="18">CD8-alpha</fullName>
    </submittedName>
</protein>
<evidence type="ECO:0000256" key="2">
    <source>
        <dbReference type="ARBA" id="ARBA00022475"/>
    </source>
</evidence>
<dbReference type="SUPFAM" id="SSF48726">
    <property type="entry name" value="Immunoglobulin"/>
    <property type="match status" value="1"/>
</dbReference>
<evidence type="ECO:0000256" key="16">
    <source>
        <dbReference type="SAM" id="SignalP"/>
    </source>
</evidence>
<keyword evidence="2" id="KW-1003">Cell membrane</keyword>
<dbReference type="InterPro" id="IPR007110">
    <property type="entry name" value="Ig-like_dom"/>
</dbReference>
<proteinExistence type="evidence at transcript level"/>
<accession>A0A2D0UXM2</accession>
<dbReference type="PANTHER" id="PTHR10441:SF2">
    <property type="entry name" value="T-CELL SURFACE GLYCOPROTEIN CD8 ALPHA CHAIN"/>
    <property type="match status" value="1"/>
</dbReference>
<evidence type="ECO:0000256" key="14">
    <source>
        <dbReference type="SAM" id="MobiDB-lite"/>
    </source>
</evidence>
<feature type="domain" description="Ig-like" evidence="17">
    <location>
        <begin position="16"/>
        <end position="107"/>
    </location>
</feature>
<keyword evidence="10" id="KW-1015">Disulfide bond</keyword>
<reference evidence="18" key="1">
    <citation type="submission" date="2014-11" db="EMBL/GenBank/DDBJ databases">
        <title>Molecular Characterization and Expression Analysis of CD8alpha in Large Yellow Croaker (Pseudosciaena crocea).</title>
        <authorList>
            <person name="Chen W."/>
            <person name="Ao J."/>
            <person name="Chen X."/>
        </authorList>
    </citation>
    <scope>NUCLEOTIDE SEQUENCE</scope>
</reference>